<dbReference type="AlphaFoldDB" id="A0A0U4CJV2"/>
<evidence type="ECO:0000256" key="5">
    <source>
        <dbReference type="RuleBase" id="RU000660"/>
    </source>
</evidence>
<proteinExistence type="inferred from homology"/>
<feature type="compositionally biased region" description="Acidic residues" evidence="6">
    <location>
        <begin position="169"/>
        <end position="181"/>
    </location>
</feature>
<dbReference type="Proteomes" id="UP000067689">
    <property type="component" value="Chromosome"/>
</dbReference>
<keyword evidence="3 4" id="KW-0687">Ribonucleoprotein</keyword>
<name>A0A0U4CJV2_9ACTN</name>
<evidence type="ECO:0000256" key="4">
    <source>
        <dbReference type="HAMAP-Rule" id="MF_01368"/>
    </source>
</evidence>
<evidence type="ECO:0000256" key="1">
    <source>
        <dbReference type="ARBA" id="ARBA00008777"/>
    </source>
</evidence>
<dbReference type="HAMAP" id="MF_01368">
    <property type="entry name" value="Ribosomal_bL17"/>
    <property type="match status" value="1"/>
</dbReference>
<comment type="similarity">
    <text evidence="1 4 5">Belongs to the bacterial ribosomal protein bL17 family.</text>
</comment>
<dbReference type="PATRIC" id="fig|2041.4.peg.2816"/>
<sequence>MPTPTKGARLGGSPSHQRLILANLATALFEHGRITTTEAKARRLRPYAEQLITKAKTDTVANRRQVVKVVRDKSVLHTLFTEIGPAMASRPGGYTRITKIGPRKGDNAPMAVIEIVEEKSFTAQATAPATSSAAPVEEPTAEETPAVNAADDSAEVETDVVAGAPATEAETEPATETEVEAAAEAVEGATDEDNTKA</sequence>
<evidence type="ECO:0000313" key="7">
    <source>
        <dbReference type="EMBL" id="ALX05637.1"/>
    </source>
</evidence>
<dbReference type="NCBIfam" id="TIGR00059">
    <property type="entry name" value="L17"/>
    <property type="match status" value="1"/>
</dbReference>
<dbReference type="InterPro" id="IPR000456">
    <property type="entry name" value="Ribosomal_bL17"/>
</dbReference>
<dbReference type="Gene3D" id="3.90.1030.10">
    <property type="entry name" value="Ribosomal protein L17"/>
    <property type="match status" value="1"/>
</dbReference>
<dbReference type="InterPro" id="IPR047859">
    <property type="entry name" value="Ribosomal_bL17_CS"/>
</dbReference>
<dbReference type="FunFam" id="3.90.1030.10:FF:000001">
    <property type="entry name" value="50S ribosomal protein L17"/>
    <property type="match status" value="1"/>
</dbReference>
<dbReference type="PANTHER" id="PTHR14413:SF16">
    <property type="entry name" value="LARGE RIBOSOMAL SUBUNIT PROTEIN BL17M"/>
    <property type="match status" value="1"/>
</dbReference>
<evidence type="ECO:0000256" key="2">
    <source>
        <dbReference type="ARBA" id="ARBA00022980"/>
    </source>
</evidence>
<organism evidence="7 8">
    <name type="scientific">Aeromicrobium erythreum</name>
    <dbReference type="NCBI Taxonomy" id="2041"/>
    <lineage>
        <taxon>Bacteria</taxon>
        <taxon>Bacillati</taxon>
        <taxon>Actinomycetota</taxon>
        <taxon>Actinomycetes</taxon>
        <taxon>Propionibacteriales</taxon>
        <taxon>Nocardioidaceae</taxon>
        <taxon>Aeromicrobium</taxon>
    </lineage>
</organism>
<protein>
    <recommendedName>
        <fullName evidence="4">Large ribosomal subunit protein bL17</fullName>
    </recommendedName>
</protein>
<evidence type="ECO:0000256" key="6">
    <source>
        <dbReference type="SAM" id="MobiDB-lite"/>
    </source>
</evidence>
<feature type="compositionally biased region" description="Low complexity" evidence="6">
    <location>
        <begin position="122"/>
        <end position="150"/>
    </location>
</feature>
<dbReference type="GO" id="GO:0006412">
    <property type="term" value="P:translation"/>
    <property type="evidence" value="ECO:0007669"/>
    <property type="project" value="UniProtKB-UniRule"/>
</dbReference>
<feature type="region of interest" description="Disordered" evidence="6">
    <location>
        <begin position="122"/>
        <end position="197"/>
    </location>
</feature>
<dbReference type="SUPFAM" id="SSF64263">
    <property type="entry name" value="Prokaryotic ribosomal protein L17"/>
    <property type="match status" value="1"/>
</dbReference>
<keyword evidence="8" id="KW-1185">Reference proteome</keyword>
<dbReference type="OrthoDB" id="9809073at2"/>
<evidence type="ECO:0000313" key="8">
    <source>
        <dbReference type="Proteomes" id="UP000067689"/>
    </source>
</evidence>
<dbReference type="KEGG" id="aer:AERYTH_13495"/>
<dbReference type="Pfam" id="PF01196">
    <property type="entry name" value="Ribosomal_L17"/>
    <property type="match status" value="1"/>
</dbReference>
<keyword evidence="2 4" id="KW-0689">Ribosomal protein</keyword>
<comment type="subunit">
    <text evidence="4">Part of the 50S ribosomal subunit. Contacts protein L32.</text>
</comment>
<dbReference type="GO" id="GO:0022625">
    <property type="term" value="C:cytosolic large ribosomal subunit"/>
    <property type="evidence" value="ECO:0007669"/>
    <property type="project" value="TreeGrafter"/>
</dbReference>
<dbReference type="EMBL" id="CP011502">
    <property type="protein sequence ID" value="ALX05637.1"/>
    <property type="molecule type" value="Genomic_DNA"/>
</dbReference>
<accession>A0A0U4CJV2</accession>
<dbReference type="PANTHER" id="PTHR14413">
    <property type="entry name" value="RIBOSOMAL PROTEIN L17"/>
    <property type="match status" value="1"/>
</dbReference>
<reference evidence="7 8" key="1">
    <citation type="journal article" date="1991" name="Int. J. Syst. Bacteriol.">
        <title>Description of the erythromycin-producing bacterium Arthrobacter sp. strain NRRL B-3381 as Aeromicrobium erythreum gen. nov., sp. nov.</title>
        <authorList>
            <person name="Miller E.S."/>
            <person name="Woese C.R."/>
            <person name="Brenner S."/>
        </authorList>
    </citation>
    <scope>NUCLEOTIDE SEQUENCE [LARGE SCALE GENOMIC DNA]</scope>
    <source>
        <strain evidence="7 8">AR18</strain>
    </source>
</reference>
<dbReference type="PROSITE" id="PS01167">
    <property type="entry name" value="RIBOSOMAL_L17"/>
    <property type="match status" value="1"/>
</dbReference>
<evidence type="ECO:0000256" key="3">
    <source>
        <dbReference type="ARBA" id="ARBA00023274"/>
    </source>
</evidence>
<dbReference type="STRING" id="2041.AERYTH_13495"/>
<dbReference type="RefSeq" id="WP_067859735.1">
    <property type="nucleotide sequence ID" value="NZ_CP011502.1"/>
</dbReference>
<dbReference type="InterPro" id="IPR036373">
    <property type="entry name" value="Ribosomal_bL17_sf"/>
</dbReference>
<gene>
    <name evidence="4" type="primary">rplQ</name>
    <name evidence="7" type="ORF">AERYTH_13495</name>
</gene>
<dbReference type="GO" id="GO:0003735">
    <property type="term" value="F:structural constituent of ribosome"/>
    <property type="evidence" value="ECO:0007669"/>
    <property type="project" value="InterPro"/>
</dbReference>